<dbReference type="Proteomes" id="UP000051992">
    <property type="component" value="Unassembled WGS sequence"/>
</dbReference>
<keyword evidence="3" id="KW-1185">Reference proteome</keyword>
<dbReference type="PATRIC" id="fig|1629.5.peg.853"/>
<dbReference type="EMBL" id="JQBM01000002">
    <property type="protein sequence ID" value="KRN46568.1"/>
    <property type="molecule type" value="Genomic_DNA"/>
</dbReference>
<reference evidence="2 3" key="1">
    <citation type="journal article" date="2015" name="Genome Announc.">
        <title>Expanding the biotechnology potential of lactobacilli through comparative genomics of 213 strains and associated genera.</title>
        <authorList>
            <person name="Sun Z."/>
            <person name="Harris H.M."/>
            <person name="McCann A."/>
            <person name="Guo C."/>
            <person name="Argimon S."/>
            <person name="Zhang W."/>
            <person name="Yang X."/>
            <person name="Jeffery I.B."/>
            <person name="Cooney J.C."/>
            <person name="Kagawa T.F."/>
            <person name="Liu W."/>
            <person name="Song Y."/>
            <person name="Salvetti E."/>
            <person name="Wrobel A."/>
            <person name="Rasinkangas P."/>
            <person name="Parkhill J."/>
            <person name="Rea M.C."/>
            <person name="O'Sullivan O."/>
            <person name="Ritari J."/>
            <person name="Douillard F.P."/>
            <person name="Paul Ross R."/>
            <person name="Yang R."/>
            <person name="Briner A.E."/>
            <person name="Felis G.E."/>
            <person name="de Vos W.M."/>
            <person name="Barrangou R."/>
            <person name="Klaenhammer T.R."/>
            <person name="Caufield P.W."/>
            <person name="Cui Y."/>
            <person name="Zhang H."/>
            <person name="O'Toole P.W."/>
        </authorList>
    </citation>
    <scope>NUCLEOTIDE SEQUENCE [LARGE SCALE GENOMIC DNA]</scope>
    <source>
        <strain evidence="2 3">DSM 20410</strain>
    </source>
</reference>
<protein>
    <submittedName>
        <fullName evidence="2">Uncharacterized protein</fullName>
    </submittedName>
</protein>
<evidence type="ECO:0000256" key="1">
    <source>
        <dbReference type="SAM" id="Phobius"/>
    </source>
</evidence>
<comment type="caution">
    <text evidence="2">The sequence shown here is derived from an EMBL/GenBank/DDBJ whole genome shotgun (WGS) entry which is preliminary data.</text>
</comment>
<feature type="transmembrane region" description="Helical" evidence="1">
    <location>
        <begin position="49"/>
        <end position="67"/>
    </location>
</feature>
<evidence type="ECO:0000313" key="3">
    <source>
        <dbReference type="Proteomes" id="UP000051992"/>
    </source>
</evidence>
<organism evidence="2 3">
    <name type="scientific">Weissella viridescens</name>
    <name type="common">Lactobacillus viridescens</name>
    <dbReference type="NCBI Taxonomy" id="1629"/>
    <lineage>
        <taxon>Bacteria</taxon>
        <taxon>Bacillati</taxon>
        <taxon>Bacillota</taxon>
        <taxon>Bacilli</taxon>
        <taxon>Lactobacillales</taxon>
        <taxon>Lactobacillaceae</taxon>
        <taxon>Weissella</taxon>
    </lineage>
</organism>
<feature type="transmembrane region" description="Helical" evidence="1">
    <location>
        <begin position="9"/>
        <end position="29"/>
    </location>
</feature>
<dbReference type="AlphaFoldDB" id="A0A0R2H1S0"/>
<proteinExistence type="predicted"/>
<name>A0A0R2H1S0_WEIVI</name>
<keyword evidence="1" id="KW-1133">Transmembrane helix</keyword>
<evidence type="ECO:0000313" key="2">
    <source>
        <dbReference type="EMBL" id="KRN46568.1"/>
    </source>
</evidence>
<keyword evidence="1" id="KW-0812">Transmembrane</keyword>
<gene>
    <name evidence="2" type="ORF">IV50_GL000846</name>
</gene>
<keyword evidence="1" id="KW-0472">Membrane</keyword>
<accession>A0A0R2H1S0</accession>
<sequence length="72" mass="8451">MEWMMMKKLLTWLAGVSWLGLISYIGWAMYNHDLISQWPIFVHNQPQGLIGWGLVTTVILTLIAWVWPKPRI</sequence>